<evidence type="ECO:0000259" key="3">
    <source>
        <dbReference type="Pfam" id="PF09699"/>
    </source>
</evidence>
<dbReference type="STRING" id="1838286.Verru16b_03347"/>
<dbReference type="Pfam" id="PF09699">
    <property type="entry name" value="Paired_CXXCH_1"/>
    <property type="match status" value="2"/>
</dbReference>
<proteinExistence type="predicted"/>
<dbReference type="AlphaFoldDB" id="A0A1D8AZC5"/>
<dbReference type="GO" id="GO:0016491">
    <property type="term" value="F:oxidoreductase activity"/>
    <property type="evidence" value="ECO:0007669"/>
    <property type="project" value="TreeGrafter"/>
</dbReference>
<keyword evidence="1" id="KW-0732">Signal</keyword>
<feature type="domain" description="Doubled CXXCH motif" evidence="3">
    <location>
        <begin position="129"/>
        <end position="171"/>
    </location>
</feature>
<dbReference type="SUPFAM" id="SSF48695">
    <property type="entry name" value="Multiheme cytochromes"/>
    <property type="match status" value="1"/>
</dbReference>
<dbReference type="KEGG" id="obg:Verru16b_03347"/>
<dbReference type="Proteomes" id="UP000095228">
    <property type="component" value="Chromosome"/>
</dbReference>
<dbReference type="PROSITE" id="PS51257">
    <property type="entry name" value="PROKAR_LIPOPROTEIN"/>
    <property type="match status" value="1"/>
</dbReference>
<dbReference type="Gene3D" id="3.90.10.10">
    <property type="entry name" value="Cytochrome C3"/>
    <property type="match status" value="1"/>
</dbReference>
<dbReference type="InterPro" id="IPR051829">
    <property type="entry name" value="Multiheme_Cytochr_ET"/>
</dbReference>
<name>A0A1D8AZC5_9BACT</name>
<dbReference type="PANTHER" id="PTHR35038">
    <property type="entry name" value="DISSIMILATORY SULFITE REDUCTASE SIRA"/>
    <property type="match status" value="1"/>
</dbReference>
<sequence>MSYKPSWSKTTMIFGGTALWGMFLVGCVVVQRTVVAPPTIAGATYVGDSKCSQCHEDVTSKFHDATHAKLFAEDVKGEAIGCESCHGAGSLHAKAGGGRDNIVNPKNSPETCFQCHLDKRGEFALPNAHPVLEGKMNCSDCHSPHTGDAISEGGTNFTALNESCVKCHVQQGGPYVFEHEASREGCITCHSPHGSLNDKMLKARNANLCLQCHFQQQTAPGVILIGGRDHASFLSRGTCWSAGCHEAIHGSHVSSSLRF</sequence>
<accession>A0A1D8AZC5</accession>
<evidence type="ECO:0000256" key="1">
    <source>
        <dbReference type="ARBA" id="ARBA00022729"/>
    </source>
</evidence>
<keyword evidence="5" id="KW-1185">Reference proteome</keyword>
<evidence type="ECO:0000313" key="4">
    <source>
        <dbReference type="EMBL" id="AOS46248.1"/>
    </source>
</evidence>
<organism evidence="4 5">
    <name type="scientific">Lacunisphaera limnophila</name>
    <dbReference type="NCBI Taxonomy" id="1838286"/>
    <lineage>
        <taxon>Bacteria</taxon>
        <taxon>Pseudomonadati</taxon>
        <taxon>Verrucomicrobiota</taxon>
        <taxon>Opitutia</taxon>
        <taxon>Opitutales</taxon>
        <taxon>Opitutaceae</taxon>
        <taxon>Lacunisphaera</taxon>
    </lineage>
</organism>
<dbReference type="PANTHER" id="PTHR35038:SF6">
    <property type="entry name" value="SURFACE LOCALIZED DECAHEME CYTOCHROME C LIPOPROTEIN"/>
    <property type="match status" value="1"/>
</dbReference>
<dbReference type="NCBIfam" id="TIGR01905">
    <property type="entry name" value="paired_CXXCH_1"/>
    <property type="match status" value="1"/>
</dbReference>
<feature type="transmembrane region" description="Helical" evidence="2">
    <location>
        <begin position="12"/>
        <end position="31"/>
    </location>
</feature>
<dbReference type="EMBL" id="CP016094">
    <property type="protein sequence ID" value="AOS46248.1"/>
    <property type="molecule type" value="Genomic_DNA"/>
</dbReference>
<keyword evidence="2" id="KW-1133">Transmembrane helix</keyword>
<protein>
    <submittedName>
        <fullName evidence="4">Cytochrome c nitrite reductase pentaheme subunit</fullName>
    </submittedName>
</protein>
<dbReference type="RefSeq" id="WP_218918789.1">
    <property type="nucleotide sequence ID" value="NZ_CP016094.1"/>
</dbReference>
<feature type="domain" description="Doubled CXXCH motif" evidence="3">
    <location>
        <begin position="179"/>
        <end position="215"/>
    </location>
</feature>
<evidence type="ECO:0000313" key="5">
    <source>
        <dbReference type="Proteomes" id="UP000095228"/>
    </source>
</evidence>
<keyword evidence="2" id="KW-0472">Membrane</keyword>
<gene>
    <name evidence="4" type="ORF">Verru16b_03347</name>
</gene>
<dbReference type="InterPro" id="IPR036280">
    <property type="entry name" value="Multihaem_cyt_sf"/>
</dbReference>
<reference evidence="4 5" key="1">
    <citation type="submission" date="2016-06" db="EMBL/GenBank/DDBJ databases">
        <title>Three novel species with peptidoglycan cell walls form the new genus Lacunisphaera gen. nov. in the family Opitutaceae of the verrucomicrobial subdivision 4.</title>
        <authorList>
            <person name="Rast P."/>
            <person name="Gloeckner I."/>
            <person name="Jogler M."/>
            <person name="Boedeker C."/>
            <person name="Jeske O."/>
            <person name="Wiegand S."/>
            <person name="Reinhardt R."/>
            <person name="Schumann P."/>
            <person name="Rohde M."/>
            <person name="Spring S."/>
            <person name="Gloeckner F.O."/>
            <person name="Jogler C."/>
        </authorList>
    </citation>
    <scope>NUCLEOTIDE SEQUENCE [LARGE SCALE GENOMIC DNA]</scope>
    <source>
        <strain evidence="4 5">IG16b</strain>
    </source>
</reference>
<evidence type="ECO:0000256" key="2">
    <source>
        <dbReference type="SAM" id="Phobius"/>
    </source>
</evidence>
<keyword evidence="2" id="KW-0812">Transmembrane</keyword>
<dbReference type="Gene3D" id="1.10.1130.10">
    <property type="entry name" value="Flavocytochrome C3, Chain A"/>
    <property type="match status" value="1"/>
</dbReference>
<dbReference type="InterPro" id="IPR010177">
    <property type="entry name" value="Paired_CXXCH_1"/>
</dbReference>